<evidence type="ECO:0000313" key="3">
    <source>
        <dbReference type="Proteomes" id="UP001150924"/>
    </source>
</evidence>
<protein>
    <submittedName>
        <fullName evidence="2">Carboxypeptidase-like regulatory domain-containing protein</fullName>
    </submittedName>
</protein>
<dbReference type="SUPFAM" id="SSF49464">
    <property type="entry name" value="Carboxypeptidase regulatory domain-like"/>
    <property type="match status" value="1"/>
</dbReference>
<proteinExistence type="predicted"/>
<keyword evidence="3" id="KW-1185">Reference proteome</keyword>
<reference evidence="2" key="1">
    <citation type="submission" date="2022-11" db="EMBL/GenBank/DDBJ databases">
        <title>Minimal conservation of predation-associated metabolite biosynthetic gene clusters underscores biosynthetic potential of Myxococcota including descriptions for ten novel species: Archangium lansinium sp. nov., Myxococcus landrumus sp. nov., Nannocystis bai.</title>
        <authorList>
            <person name="Ahearne A."/>
            <person name="Stevens C."/>
            <person name="Phillips K."/>
        </authorList>
    </citation>
    <scope>NUCLEOTIDE SEQUENCE</scope>
    <source>
        <strain evidence="2">Na p29</strain>
    </source>
</reference>
<name>A0A9X3EQC7_9BACT</name>
<dbReference type="GO" id="GO:0004180">
    <property type="term" value="F:carboxypeptidase activity"/>
    <property type="evidence" value="ECO:0007669"/>
    <property type="project" value="UniProtKB-KW"/>
</dbReference>
<evidence type="ECO:0000256" key="1">
    <source>
        <dbReference type="SAM" id="MobiDB-lite"/>
    </source>
</evidence>
<feature type="compositionally biased region" description="Basic residues" evidence="1">
    <location>
        <begin position="471"/>
        <end position="497"/>
    </location>
</feature>
<evidence type="ECO:0000313" key="2">
    <source>
        <dbReference type="EMBL" id="MCY1008258.1"/>
    </source>
</evidence>
<comment type="caution">
    <text evidence="2">The sequence shown here is derived from an EMBL/GenBank/DDBJ whole genome shotgun (WGS) entry which is preliminary data.</text>
</comment>
<feature type="compositionally biased region" description="Basic and acidic residues" evidence="1">
    <location>
        <begin position="500"/>
        <end position="510"/>
    </location>
</feature>
<keyword evidence="2" id="KW-0121">Carboxypeptidase</keyword>
<dbReference type="AlphaFoldDB" id="A0A9X3EQC7"/>
<sequence length="603" mass="66482">MFSWLFMLSACDAAGHAPAPSAPPPVAAAAAPEPAPTPAASSISGRLRAHDGSPLRSAAFTLYRNGFMKPVASEALAADGSFRVDVEPGSYVLSVAAVDHAQVVQNLLVNGPVEVEGNLGTYARPQSPEALQVNLQFLGPDHGPLAAESRTLARTPAGTYRLDLASRPKQAVQMRYQLGGGGGRTYNGPLADRYEPDGGGDYWSAVDLAGRDALELDLAALPPAGKPAQLEWRGEPPALRAVRLYRDAWQPRVSALQRSMLREDGNVLDPDATQKASMAALAAEALAEADAAASADERTLLRLAHLDLFVGHDDDADARERADWLLARVDPLDPRLGVFWNIHNLLARVLDTADETFAARAEAWLARSEAHPDPEVALGGLGLLLYRGRDRGLDARVAELYARVREPRFAGTYAAKHLAEQFDPDRTLQRGKPFPDFEFPALAAGAPPVVQADRRGRMYFVDLGDLVRPLRRRNARPPRRLRRHPRPRGRAGRRRPAQARPDRAAADRIRVRLHRSAPRRRPGLPRQALVDAVDARVRRPRRRGRHHGPLRLLGHPHRRPRRRHRHHHRGRRGPPRRTAAAHPRAGARRRDVRRRPRMTSHEA</sequence>
<organism evidence="2 3">
    <name type="scientific">Nannocystis pusilla</name>
    <dbReference type="NCBI Taxonomy" id="889268"/>
    <lineage>
        <taxon>Bacteria</taxon>
        <taxon>Pseudomonadati</taxon>
        <taxon>Myxococcota</taxon>
        <taxon>Polyangia</taxon>
        <taxon>Nannocystales</taxon>
        <taxon>Nannocystaceae</taxon>
        <taxon>Nannocystis</taxon>
    </lineage>
</organism>
<dbReference type="EMBL" id="JAPNKE010000002">
    <property type="protein sequence ID" value="MCY1008258.1"/>
    <property type="molecule type" value="Genomic_DNA"/>
</dbReference>
<feature type="compositionally biased region" description="Basic residues" evidence="1">
    <location>
        <begin position="538"/>
        <end position="575"/>
    </location>
</feature>
<accession>A0A9X3EQC7</accession>
<keyword evidence="2" id="KW-0378">Hydrolase</keyword>
<dbReference type="Proteomes" id="UP001150924">
    <property type="component" value="Unassembled WGS sequence"/>
</dbReference>
<dbReference type="InterPro" id="IPR008969">
    <property type="entry name" value="CarboxyPept-like_regulatory"/>
</dbReference>
<feature type="region of interest" description="Disordered" evidence="1">
    <location>
        <begin position="471"/>
        <end position="603"/>
    </location>
</feature>
<feature type="compositionally biased region" description="Basic residues" evidence="1">
    <location>
        <begin position="511"/>
        <end position="523"/>
    </location>
</feature>
<feature type="region of interest" description="Disordered" evidence="1">
    <location>
        <begin position="19"/>
        <end position="48"/>
    </location>
</feature>
<keyword evidence="2" id="KW-0645">Protease</keyword>
<feature type="compositionally biased region" description="Basic residues" evidence="1">
    <location>
        <begin position="585"/>
        <end position="603"/>
    </location>
</feature>
<gene>
    <name evidence="2" type="ORF">OV079_22390</name>
</gene>